<evidence type="ECO:0000256" key="8">
    <source>
        <dbReference type="ARBA" id="ARBA00022842"/>
    </source>
</evidence>
<keyword evidence="4 10" id="KW-0808">Transferase</keyword>
<dbReference type="AlphaFoldDB" id="A0A554WPB4"/>
<keyword evidence="6 10" id="KW-0547">Nucleotide-binding</keyword>
<feature type="region of interest" description="Interaction with substrate tRNA" evidence="10">
    <location>
        <begin position="278"/>
        <end position="283"/>
    </location>
</feature>
<feature type="region of interest" description="Interaction with substrate tRNA" evidence="10">
    <location>
        <begin position="166"/>
        <end position="170"/>
    </location>
</feature>
<feature type="region of interest" description="Disordered" evidence="14">
    <location>
        <begin position="188"/>
        <end position="225"/>
    </location>
</feature>
<evidence type="ECO:0000256" key="6">
    <source>
        <dbReference type="ARBA" id="ARBA00022741"/>
    </source>
</evidence>
<accession>A0A554WPB4</accession>
<comment type="caution">
    <text evidence="15">The sequence shown here is derived from an EMBL/GenBank/DDBJ whole genome shotgun (WGS) entry which is preliminary data.</text>
</comment>
<dbReference type="RefSeq" id="WP_143894916.1">
    <property type="nucleotide sequence ID" value="NZ_VJND01000007.1"/>
</dbReference>
<feature type="binding site" evidence="10">
    <location>
        <begin position="17"/>
        <end position="24"/>
    </location>
    <ligand>
        <name>ATP</name>
        <dbReference type="ChEBI" id="CHEBI:30616"/>
    </ligand>
</feature>
<dbReference type="PANTHER" id="PTHR11088">
    <property type="entry name" value="TRNA DIMETHYLALLYLTRANSFERASE"/>
    <property type="match status" value="1"/>
</dbReference>
<dbReference type="NCBIfam" id="TIGR00174">
    <property type="entry name" value="miaA"/>
    <property type="match status" value="1"/>
</dbReference>
<evidence type="ECO:0000256" key="10">
    <source>
        <dbReference type="HAMAP-Rule" id="MF_00185"/>
    </source>
</evidence>
<feature type="compositionally biased region" description="Low complexity" evidence="14">
    <location>
        <begin position="210"/>
        <end position="224"/>
    </location>
</feature>
<name>A0A554WPB4_9BURK</name>
<evidence type="ECO:0000256" key="12">
    <source>
        <dbReference type="RuleBase" id="RU003784"/>
    </source>
</evidence>
<dbReference type="GO" id="GO:0052381">
    <property type="term" value="F:tRNA dimethylallyltransferase activity"/>
    <property type="evidence" value="ECO:0007669"/>
    <property type="project" value="UniProtKB-UniRule"/>
</dbReference>
<evidence type="ECO:0000313" key="16">
    <source>
        <dbReference type="Proteomes" id="UP000320225"/>
    </source>
</evidence>
<evidence type="ECO:0000256" key="7">
    <source>
        <dbReference type="ARBA" id="ARBA00022840"/>
    </source>
</evidence>
<evidence type="ECO:0000256" key="3">
    <source>
        <dbReference type="ARBA" id="ARBA00005842"/>
    </source>
</evidence>
<evidence type="ECO:0000256" key="1">
    <source>
        <dbReference type="ARBA" id="ARBA00001946"/>
    </source>
</evidence>
<comment type="subunit">
    <text evidence="10">Monomer.</text>
</comment>
<dbReference type="InterPro" id="IPR039657">
    <property type="entry name" value="Dimethylallyltransferase"/>
</dbReference>
<keyword evidence="16" id="KW-1185">Reference proteome</keyword>
<protein>
    <recommendedName>
        <fullName evidence="10">tRNA dimethylallyltransferase</fullName>
        <ecNumber evidence="10">2.5.1.75</ecNumber>
    </recommendedName>
    <alternativeName>
        <fullName evidence="10">Dimethylallyl diphosphate:tRNA dimethylallyltransferase</fullName>
        <shortName evidence="10">DMAPP:tRNA dimethylallyltransferase</shortName>
        <shortName evidence="10">DMATase</shortName>
    </alternativeName>
    <alternativeName>
        <fullName evidence="10">Isopentenyl-diphosphate:tRNA isopentenyltransferase</fullName>
        <shortName evidence="10">IPP transferase</shortName>
        <shortName evidence="10">IPPT</shortName>
        <shortName evidence="10">IPTase</shortName>
    </alternativeName>
</protein>
<evidence type="ECO:0000256" key="13">
    <source>
        <dbReference type="RuleBase" id="RU003785"/>
    </source>
</evidence>
<evidence type="ECO:0000256" key="9">
    <source>
        <dbReference type="ARBA" id="ARBA00049563"/>
    </source>
</evidence>
<comment type="catalytic activity">
    <reaction evidence="9 10 11">
        <text>adenosine(37) in tRNA + dimethylallyl diphosphate = N(6)-dimethylallyladenosine(37) in tRNA + diphosphate</text>
        <dbReference type="Rhea" id="RHEA:26482"/>
        <dbReference type="Rhea" id="RHEA-COMP:10162"/>
        <dbReference type="Rhea" id="RHEA-COMP:10375"/>
        <dbReference type="ChEBI" id="CHEBI:33019"/>
        <dbReference type="ChEBI" id="CHEBI:57623"/>
        <dbReference type="ChEBI" id="CHEBI:74411"/>
        <dbReference type="ChEBI" id="CHEBI:74415"/>
        <dbReference type="EC" id="2.5.1.75"/>
    </reaction>
</comment>
<evidence type="ECO:0000256" key="4">
    <source>
        <dbReference type="ARBA" id="ARBA00022679"/>
    </source>
</evidence>
<dbReference type="InterPro" id="IPR018022">
    <property type="entry name" value="IPT"/>
</dbReference>
<dbReference type="Proteomes" id="UP000320225">
    <property type="component" value="Unassembled WGS sequence"/>
</dbReference>
<evidence type="ECO:0000256" key="5">
    <source>
        <dbReference type="ARBA" id="ARBA00022694"/>
    </source>
</evidence>
<dbReference type="Gene3D" id="3.40.50.300">
    <property type="entry name" value="P-loop containing nucleotide triphosphate hydrolases"/>
    <property type="match status" value="1"/>
</dbReference>
<evidence type="ECO:0000256" key="14">
    <source>
        <dbReference type="SAM" id="MobiDB-lite"/>
    </source>
</evidence>
<evidence type="ECO:0000256" key="2">
    <source>
        <dbReference type="ARBA" id="ARBA00003213"/>
    </source>
</evidence>
<dbReference type="GO" id="GO:0006400">
    <property type="term" value="P:tRNA modification"/>
    <property type="evidence" value="ECO:0007669"/>
    <property type="project" value="TreeGrafter"/>
</dbReference>
<feature type="region of interest" description="Interaction with substrate tRNA" evidence="10">
    <location>
        <begin position="42"/>
        <end position="45"/>
    </location>
</feature>
<dbReference type="FunFam" id="1.10.20.140:FF:000001">
    <property type="entry name" value="tRNA dimethylallyltransferase"/>
    <property type="match status" value="1"/>
</dbReference>
<dbReference type="HAMAP" id="MF_00185">
    <property type="entry name" value="IPP_trans"/>
    <property type="match status" value="1"/>
</dbReference>
<keyword evidence="8 10" id="KW-0460">Magnesium</keyword>
<reference evidence="15 16" key="1">
    <citation type="submission" date="2019-07" db="EMBL/GenBank/DDBJ databases">
        <title>Tepidimonas sediminis YIM 72259 draft genome.</title>
        <authorList>
            <person name="Da Costa M.S."/>
            <person name="Froufe H.J.C."/>
            <person name="Egas C."/>
            <person name="Albuquerque L."/>
        </authorList>
    </citation>
    <scope>NUCLEOTIDE SEQUENCE [LARGE SCALE GENOMIC DNA]</scope>
    <source>
        <strain evidence="15 16">YIM 72259</strain>
    </source>
</reference>
<comment type="caution">
    <text evidence="10">Lacks conserved residue(s) required for the propagation of feature annotation.</text>
</comment>
<feature type="binding site" evidence="10">
    <location>
        <begin position="19"/>
        <end position="24"/>
    </location>
    <ligand>
        <name>substrate</name>
    </ligand>
</feature>
<keyword evidence="7 10" id="KW-0067">ATP-binding</keyword>
<feature type="site" description="Interaction with substrate tRNA" evidence="10">
    <location>
        <position position="130"/>
    </location>
</feature>
<feature type="site" description="Interaction with substrate tRNA" evidence="10">
    <location>
        <position position="108"/>
    </location>
</feature>
<dbReference type="EC" id="2.5.1.75" evidence="10"/>
<proteinExistence type="inferred from homology"/>
<comment type="cofactor">
    <cofactor evidence="1 10">
        <name>Mg(2+)</name>
        <dbReference type="ChEBI" id="CHEBI:18420"/>
    </cofactor>
</comment>
<dbReference type="OrthoDB" id="9776390at2"/>
<dbReference type="InterPro" id="IPR027417">
    <property type="entry name" value="P-loop_NTPase"/>
</dbReference>
<dbReference type="Gene3D" id="1.10.20.140">
    <property type="match status" value="1"/>
</dbReference>
<comment type="function">
    <text evidence="2 10 12">Catalyzes the transfer of a dimethylallyl group onto the adenine at position 37 in tRNAs that read codons beginning with uridine, leading to the formation of N6-(dimethylallyl)adenosine (i(6)A).</text>
</comment>
<sequence length="377" mass="40549">MQPDRSPPACDWLALAGPTAGGKTALALAIAERWPVEIISVDSALVYRGMDIGTAKPGAAERARVPHHLIDIRDPREPYSAAEFVRDVRALLPAIRARGRWPLLVGGTMLYFKALFDGLDELPPAQPALRAAIEAEARARGWPALHAELARVDPVTAARLAPHDAQRIGRALEVWRATGQPLSALQRRWRHSPGATPADPDQPGEGGQPGTSPAPRTAATPTIGGLRGRLLSLEPQDRGWLRPRIDARLQAMWRDGLLEEVRRLRARGDLGLHLPALRCVGYRQAWEALDEAGAAGRHALTPDEHAQLHERAAAATRQLAKRQLTWLRSMPARHVLPADAADVLPRTLAVVEAAWGLPGSAPPAPSVPSGTGEAAPS</sequence>
<organism evidence="15 16">
    <name type="scientific">Tepidimonas sediminis</name>
    <dbReference type="NCBI Taxonomy" id="2588941"/>
    <lineage>
        <taxon>Bacteria</taxon>
        <taxon>Pseudomonadati</taxon>
        <taxon>Pseudomonadota</taxon>
        <taxon>Betaproteobacteria</taxon>
        <taxon>Burkholderiales</taxon>
        <taxon>Tepidimonas</taxon>
    </lineage>
</organism>
<evidence type="ECO:0000256" key="11">
    <source>
        <dbReference type="RuleBase" id="RU003783"/>
    </source>
</evidence>
<dbReference type="GO" id="GO:0005524">
    <property type="term" value="F:ATP binding"/>
    <property type="evidence" value="ECO:0007669"/>
    <property type="project" value="UniProtKB-UniRule"/>
</dbReference>
<keyword evidence="5 10" id="KW-0819">tRNA processing</keyword>
<evidence type="ECO:0000313" key="15">
    <source>
        <dbReference type="EMBL" id="TSE25413.1"/>
    </source>
</evidence>
<comment type="similarity">
    <text evidence="3 10 13">Belongs to the IPP transferase family.</text>
</comment>
<dbReference type="PANTHER" id="PTHR11088:SF60">
    <property type="entry name" value="TRNA DIMETHYLALLYLTRANSFERASE"/>
    <property type="match status" value="1"/>
</dbReference>
<gene>
    <name evidence="10 15" type="primary">miaA</name>
    <name evidence="15" type="ORF">Tsedi_01330</name>
</gene>
<dbReference type="EMBL" id="VJND01000007">
    <property type="protein sequence ID" value="TSE25413.1"/>
    <property type="molecule type" value="Genomic_DNA"/>
</dbReference>
<dbReference type="SUPFAM" id="SSF52540">
    <property type="entry name" value="P-loop containing nucleoside triphosphate hydrolases"/>
    <property type="match status" value="1"/>
</dbReference>
<dbReference type="Pfam" id="PF01715">
    <property type="entry name" value="IPPT"/>
    <property type="match status" value="1"/>
</dbReference>